<dbReference type="Pfam" id="PF00083">
    <property type="entry name" value="Sugar_tr"/>
    <property type="match status" value="1"/>
</dbReference>
<comment type="similarity">
    <text evidence="2">Belongs to the ATPase alpha/beta chains family.</text>
</comment>
<keyword evidence="9" id="KW-0406">Ion transport</keyword>
<evidence type="ECO:0000256" key="13">
    <source>
        <dbReference type="SAM" id="Phobius"/>
    </source>
</evidence>
<comment type="subcellular location">
    <subcellularLocation>
        <location evidence="1">Membrane</location>
        <topology evidence="1">Multi-pass membrane protein</topology>
    </subcellularLocation>
</comment>
<dbReference type="InterPro" id="IPR005828">
    <property type="entry name" value="MFS_sugar_transport-like"/>
</dbReference>
<gene>
    <name evidence="15" type="ORF">CCMP2556_LOCUS38977</name>
</gene>
<dbReference type="InterPro" id="IPR020846">
    <property type="entry name" value="MFS_dom"/>
</dbReference>
<dbReference type="InterPro" id="IPR000194">
    <property type="entry name" value="ATPase_F1/V1/A1_a/bsu_nucl-bd"/>
</dbReference>
<feature type="transmembrane region" description="Helical" evidence="13">
    <location>
        <begin position="563"/>
        <end position="583"/>
    </location>
</feature>
<evidence type="ECO:0000256" key="3">
    <source>
        <dbReference type="ARBA" id="ARBA00022448"/>
    </source>
</evidence>
<feature type="transmembrane region" description="Helical" evidence="13">
    <location>
        <begin position="332"/>
        <end position="360"/>
    </location>
</feature>
<dbReference type="CDD" id="cd18115">
    <property type="entry name" value="ATP-synt_F1_beta_N"/>
    <property type="match status" value="1"/>
</dbReference>
<keyword evidence="16" id="KW-1185">Reference proteome</keyword>
<feature type="transmembrane region" description="Helical" evidence="13">
    <location>
        <begin position="504"/>
        <end position="524"/>
    </location>
</feature>
<dbReference type="Gene3D" id="2.40.10.170">
    <property type="match status" value="1"/>
</dbReference>
<organism evidence="15 16">
    <name type="scientific">Durusdinium trenchii</name>
    <dbReference type="NCBI Taxonomy" id="1381693"/>
    <lineage>
        <taxon>Eukaryota</taxon>
        <taxon>Sar</taxon>
        <taxon>Alveolata</taxon>
        <taxon>Dinophyceae</taxon>
        <taxon>Suessiales</taxon>
        <taxon>Symbiodiniaceae</taxon>
        <taxon>Durusdinium</taxon>
    </lineage>
</organism>
<dbReference type="InterPro" id="IPR036259">
    <property type="entry name" value="MFS_trans_sf"/>
</dbReference>
<keyword evidence="8 13" id="KW-1133">Transmembrane helix</keyword>
<keyword evidence="12" id="KW-0066">ATP synthesis</keyword>
<evidence type="ECO:0000256" key="2">
    <source>
        <dbReference type="ARBA" id="ARBA00008936"/>
    </source>
</evidence>
<keyword evidence="7" id="KW-1278">Translocase</keyword>
<dbReference type="SUPFAM" id="SSF103473">
    <property type="entry name" value="MFS general substrate transporter"/>
    <property type="match status" value="1"/>
</dbReference>
<evidence type="ECO:0000256" key="6">
    <source>
        <dbReference type="ARBA" id="ARBA00022840"/>
    </source>
</evidence>
<sequence length="642" mass="68121">MPLPQALRLGAPRGLTRGFGRRFAAAAAPAATSGKVSQVIGAVVDVQFDSALPPILNALEVEGFEHRLVLEVAQHLGENMVRTIAMDGTDGLTRGQKVIDTGAPITVPVGEQTLGRIINIIGEPIDELGPIETKKFYAIHRPTPTFTEMNTTAQQLLTGIKVVDLLAPYAKGGKIGLFGGAGVGKTVVIMELIHNIALKHGGYSVFAGVGERTREGNDLYHEMMASGDVCHVIKTYWSLLLGNLLEWYEFCLFSFLEPYFEANFFQGSALAAWLGFAITFVARPFGGVALGLVGDVLGRKVSTFLSIFGMLCGTVLQGVLPTYKNGHVAGTLGLSVLILLRLLQGVCTGGEIAAVTTYLTEIGEPRSLSSSLLLVPVTATVGFFAGQLMTFSFEWFLGEEQMMDWGWRIPFLLALFPGLLATMGRRCIPESGLFLRAKEESEITSSKSATSRAISKTRELLASYWPQVLLGVGAVASVSVLQYGGISWHLVSLKKKGLSSQARIACAAGANALTVGLAPLVGWLGDRQGAAWVMMVTSAMMALLGMPLLLAMDAAVEQPEVEIGLFTIAFGILGALEMCHFLQVVELFPVDVRNAGVGLSYNLGVCLFGGFAPMAFEAAAATPGCGTWLPAALFAAGGTDGH</sequence>
<dbReference type="SUPFAM" id="SSF52540">
    <property type="entry name" value="P-loop containing nucleoside triphosphate hydrolases"/>
    <property type="match status" value="1"/>
</dbReference>
<evidence type="ECO:0000256" key="7">
    <source>
        <dbReference type="ARBA" id="ARBA00022967"/>
    </source>
</evidence>
<feature type="transmembrane region" description="Helical" evidence="13">
    <location>
        <begin position="595"/>
        <end position="616"/>
    </location>
</feature>
<dbReference type="Gene3D" id="3.40.50.300">
    <property type="entry name" value="P-loop containing nucleotide triphosphate hydrolases"/>
    <property type="match status" value="1"/>
</dbReference>
<feature type="transmembrane region" description="Helical" evidence="13">
    <location>
        <begin position="270"/>
        <end position="294"/>
    </location>
</feature>
<evidence type="ECO:0000256" key="5">
    <source>
        <dbReference type="ARBA" id="ARBA00022741"/>
    </source>
</evidence>
<keyword evidence="5" id="KW-0547">Nucleotide-binding</keyword>
<proteinExistence type="inferred from homology"/>
<evidence type="ECO:0000256" key="11">
    <source>
        <dbReference type="ARBA" id="ARBA00023196"/>
    </source>
</evidence>
<dbReference type="Pfam" id="PF02874">
    <property type="entry name" value="ATP-synt_ab_N"/>
    <property type="match status" value="1"/>
</dbReference>
<keyword evidence="4 13" id="KW-0812">Transmembrane</keyword>
<evidence type="ECO:0000256" key="8">
    <source>
        <dbReference type="ARBA" id="ARBA00022989"/>
    </source>
</evidence>
<comment type="caution">
    <text evidence="15">The sequence shown here is derived from an EMBL/GenBank/DDBJ whole genome shotgun (WGS) entry which is preliminary data.</text>
</comment>
<dbReference type="SUPFAM" id="SSF50615">
    <property type="entry name" value="N-terminal domain of alpha and beta subunits of F1 ATP synthase"/>
    <property type="match status" value="1"/>
</dbReference>
<evidence type="ECO:0000313" key="15">
    <source>
        <dbReference type="EMBL" id="CAK9079105.1"/>
    </source>
</evidence>
<evidence type="ECO:0000256" key="10">
    <source>
        <dbReference type="ARBA" id="ARBA00023136"/>
    </source>
</evidence>
<feature type="transmembrane region" description="Helical" evidence="13">
    <location>
        <begin position="405"/>
        <end position="423"/>
    </location>
</feature>
<dbReference type="InterPro" id="IPR027417">
    <property type="entry name" value="P-loop_NTPase"/>
</dbReference>
<evidence type="ECO:0000256" key="4">
    <source>
        <dbReference type="ARBA" id="ARBA00022692"/>
    </source>
</evidence>
<dbReference type="InterPro" id="IPR036121">
    <property type="entry name" value="ATPase_F1/V1/A1_a/bsu_N_sf"/>
</dbReference>
<dbReference type="Proteomes" id="UP001642484">
    <property type="component" value="Unassembled WGS sequence"/>
</dbReference>
<dbReference type="PANTHER" id="PTHR15184:SF71">
    <property type="entry name" value="ATP SYNTHASE SUBUNIT BETA, MITOCHONDRIAL"/>
    <property type="match status" value="1"/>
</dbReference>
<evidence type="ECO:0000256" key="12">
    <source>
        <dbReference type="ARBA" id="ARBA00023310"/>
    </source>
</evidence>
<protein>
    <recommendedName>
        <fullName evidence="14">Major facilitator superfamily (MFS) profile domain-containing protein</fullName>
    </recommendedName>
</protein>
<name>A0ABP0PSV6_9DINO</name>
<dbReference type="PANTHER" id="PTHR15184">
    <property type="entry name" value="ATP SYNTHASE"/>
    <property type="match status" value="1"/>
</dbReference>
<dbReference type="Gene3D" id="1.20.1250.20">
    <property type="entry name" value="MFS general substrate transporter like domains"/>
    <property type="match status" value="2"/>
</dbReference>
<keyword evidence="10 13" id="KW-0472">Membrane</keyword>
<keyword evidence="3" id="KW-0813">Transport</keyword>
<evidence type="ECO:0000256" key="9">
    <source>
        <dbReference type="ARBA" id="ARBA00023065"/>
    </source>
</evidence>
<feature type="transmembrane region" description="Helical" evidence="13">
    <location>
        <begin position="530"/>
        <end position="551"/>
    </location>
</feature>
<evidence type="ECO:0000256" key="1">
    <source>
        <dbReference type="ARBA" id="ARBA00004141"/>
    </source>
</evidence>
<evidence type="ECO:0000259" key="14">
    <source>
        <dbReference type="PROSITE" id="PS50850"/>
    </source>
</evidence>
<feature type="domain" description="Major facilitator superfamily (MFS) profile" evidence="14">
    <location>
        <begin position="235"/>
        <end position="642"/>
    </location>
</feature>
<keyword evidence="11" id="KW-0139">CF(1)</keyword>
<dbReference type="InterPro" id="IPR050053">
    <property type="entry name" value="ATPase_alpha/beta_chains"/>
</dbReference>
<dbReference type="InterPro" id="IPR004100">
    <property type="entry name" value="ATPase_F1/V1/A1_a/bsu_N"/>
</dbReference>
<feature type="transmembrane region" description="Helical" evidence="13">
    <location>
        <begin position="372"/>
        <end position="393"/>
    </location>
</feature>
<evidence type="ECO:0000313" key="16">
    <source>
        <dbReference type="Proteomes" id="UP001642484"/>
    </source>
</evidence>
<accession>A0ABP0PSV6</accession>
<feature type="transmembrane region" description="Helical" evidence="13">
    <location>
        <begin position="301"/>
        <end position="320"/>
    </location>
</feature>
<keyword evidence="6" id="KW-0067">ATP-binding</keyword>
<dbReference type="Pfam" id="PF00006">
    <property type="entry name" value="ATP-synt_ab"/>
    <property type="match status" value="1"/>
</dbReference>
<reference evidence="15 16" key="1">
    <citation type="submission" date="2024-02" db="EMBL/GenBank/DDBJ databases">
        <authorList>
            <person name="Chen Y."/>
            <person name="Shah S."/>
            <person name="Dougan E. K."/>
            <person name="Thang M."/>
            <person name="Chan C."/>
        </authorList>
    </citation>
    <scope>NUCLEOTIDE SEQUENCE [LARGE SCALE GENOMIC DNA]</scope>
</reference>
<dbReference type="PROSITE" id="PS50850">
    <property type="entry name" value="MFS"/>
    <property type="match status" value="1"/>
</dbReference>
<dbReference type="EMBL" id="CAXAMN010023618">
    <property type="protein sequence ID" value="CAK9079105.1"/>
    <property type="molecule type" value="Genomic_DNA"/>
</dbReference>